<reference evidence="1 2" key="1">
    <citation type="submission" date="2019-03" db="EMBL/GenBank/DDBJ databases">
        <title>Deep-cultivation of Planctomycetes and their phenomic and genomic characterization uncovers novel biology.</title>
        <authorList>
            <person name="Wiegand S."/>
            <person name="Jogler M."/>
            <person name="Boedeker C."/>
            <person name="Pinto D."/>
            <person name="Vollmers J."/>
            <person name="Rivas-Marin E."/>
            <person name="Kohn T."/>
            <person name="Peeters S.H."/>
            <person name="Heuer A."/>
            <person name="Rast P."/>
            <person name="Oberbeckmann S."/>
            <person name="Bunk B."/>
            <person name="Jeske O."/>
            <person name="Meyerdierks A."/>
            <person name="Storesund J.E."/>
            <person name="Kallscheuer N."/>
            <person name="Luecker S."/>
            <person name="Lage O.M."/>
            <person name="Pohl T."/>
            <person name="Merkel B.J."/>
            <person name="Hornburger P."/>
            <person name="Mueller R.-W."/>
            <person name="Bruemmer F."/>
            <person name="Labrenz M."/>
            <person name="Spormann A.M."/>
            <person name="Op den Camp H."/>
            <person name="Overmann J."/>
            <person name="Amann R."/>
            <person name="Jetten M.S.M."/>
            <person name="Mascher T."/>
            <person name="Medema M.H."/>
            <person name="Devos D.P."/>
            <person name="Kaster A.-K."/>
            <person name="Ovreas L."/>
            <person name="Rohde M."/>
            <person name="Galperin M.Y."/>
            <person name="Jogler C."/>
        </authorList>
    </citation>
    <scope>NUCLEOTIDE SEQUENCE [LARGE SCALE GENOMIC DNA]</scope>
    <source>
        <strain evidence="1 2">Enr17</strain>
    </source>
</reference>
<dbReference type="Proteomes" id="UP000318313">
    <property type="component" value="Chromosome"/>
</dbReference>
<organism evidence="1 2">
    <name type="scientific">Gimesia fumaroli</name>
    <dbReference type="NCBI Taxonomy" id="2527976"/>
    <lineage>
        <taxon>Bacteria</taxon>
        <taxon>Pseudomonadati</taxon>
        <taxon>Planctomycetota</taxon>
        <taxon>Planctomycetia</taxon>
        <taxon>Planctomycetales</taxon>
        <taxon>Planctomycetaceae</taxon>
        <taxon>Gimesia</taxon>
    </lineage>
</organism>
<sequence length="144" mass="16440">MCDAVQFNLSDFTNSQTEQLQNFTTSDGLVTFRHKGKPQLIPFLFSHNLELVRWAGTYPLPLLEDGGMSHLRPKPVFIPAEFAITNGVRYKVAPSQIKGIIVKDRQGSLIYILVRPSSDYFHEMTKSEWEPVYNGEHLYHNALS</sequence>
<proteinExistence type="predicted"/>
<dbReference type="EMBL" id="CP037452">
    <property type="protein sequence ID" value="QDV49568.1"/>
    <property type="molecule type" value="Genomic_DNA"/>
</dbReference>
<accession>A0A518I8X0</accession>
<evidence type="ECO:0000313" key="1">
    <source>
        <dbReference type="EMBL" id="QDV49568.1"/>
    </source>
</evidence>
<dbReference type="RefSeq" id="WP_145307425.1">
    <property type="nucleotide sequence ID" value="NZ_CP037452.1"/>
</dbReference>
<name>A0A518I8X0_9PLAN</name>
<keyword evidence="2" id="KW-1185">Reference proteome</keyword>
<dbReference type="OrthoDB" id="292514at2"/>
<evidence type="ECO:0000313" key="2">
    <source>
        <dbReference type="Proteomes" id="UP000318313"/>
    </source>
</evidence>
<protein>
    <submittedName>
        <fullName evidence="1">Uncharacterized protein</fullName>
    </submittedName>
</protein>
<gene>
    <name evidence="1" type="ORF">Enr17x_15880</name>
</gene>
<dbReference type="AlphaFoldDB" id="A0A518I8X0"/>
<dbReference type="KEGG" id="gfm:Enr17x_15880"/>